<comment type="caution">
    <text evidence="3">The sequence shown here is derived from an EMBL/GenBank/DDBJ whole genome shotgun (WGS) entry which is preliminary data.</text>
</comment>
<sequence>MRTSPTHRPARPEDDAALWKLTQSDPEEICVDLVLDILAASQDETTTGGVTFTRDEVRHAIAQEQGDIDRAVNELMSLMAVRALQEENNQNEELPSEWRAATTLQWQELCSGLGLTECDSFFKVLESMPEEERDATLSADGGFFQQLLLTLDEEEAQPQVEGEGDDDDEHPLTRLQKLFPHTKMNVIEDVFESQGFDLNATAVALENIQSLDNVHSFASVIKANKSRSLVKSAEQAAMESRYSDAPSVTSLGHFPVLPAKSKQHKRNRRGPETNTSSHTGPWLNAWNTTHHGQTKETKLTTQLKLERLHRLLPTIDRDVIQTTFYLNGCSSNATEAALRQIFNLPVPENTGSASGNEPEEEEEEEGPVVRRSAYASDDNLSYEECRARVDNCWQNLSDRYCSALDSFNRNHRIIANDRVRDISRARQALREAQHEAAHAFVESHRFHIRQQRPLDLHGLTVLEALRVSREVVEICRAERIRRCLLIVGVGNHSINQKARLLSAIQLSLERRQISFRKESGMLVIFPLRSPS</sequence>
<protein>
    <recommendedName>
        <fullName evidence="2">Smr domain-containing protein</fullName>
    </recommendedName>
</protein>
<dbReference type="Pfam" id="PF01713">
    <property type="entry name" value="Smr"/>
    <property type="match status" value="1"/>
</dbReference>
<dbReference type="SUPFAM" id="SSF160443">
    <property type="entry name" value="SMR domain-like"/>
    <property type="match status" value="1"/>
</dbReference>
<dbReference type="PANTHER" id="PTHR46535:SF1">
    <property type="entry name" value="NEDD4-BINDING PROTEIN 2"/>
    <property type="match status" value="1"/>
</dbReference>
<accession>A0A8K1CTM0</accession>
<name>A0A8K1CTM0_PYTOL</name>
<dbReference type="InterPro" id="IPR052772">
    <property type="entry name" value="Endo/PolyKinase_Domain-Protein"/>
</dbReference>
<dbReference type="InterPro" id="IPR036063">
    <property type="entry name" value="Smr_dom_sf"/>
</dbReference>
<keyword evidence="4" id="KW-1185">Reference proteome</keyword>
<dbReference type="Proteomes" id="UP000794436">
    <property type="component" value="Unassembled WGS sequence"/>
</dbReference>
<dbReference type="EMBL" id="SPLM01000003">
    <property type="protein sequence ID" value="TMW68063.1"/>
    <property type="molecule type" value="Genomic_DNA"/>
</dbReference>
<dbReference type="PANTHER" id="PTHR46535">
    <property type="entry name" value="NEDD4-BINDING PROTEIN 2"/>
    <property type="match status" value="1"/>
</dbReference>
<evidence type="ECO:0000313" key="4">
    <source>
        <dbReference type="Proteomes" id="UP000794436"/>
    </source>
</evidence>
<organism evidence="3 4">
    <name type="scientific">Pythium oligandrum</name>
    <name type="common">Mycoparasitic fungus</name>
    <dbReference type="NCBI Taxonomy" id="41045"/>
    <lineage>
        <taxon>Eukaryota</taxon>
        <taxon>Sar</taxon>
        <taxon>Stramenopiles</taxon>
        <taxon>Oomycota</taxon>
        <taxon>Peronosporomycetes</taxon>
        <taxon>Pythiales</taxon>
        <taxon>Pythiaceae</taxon>
        <taxon>Pythium</taxon>
    </lineage>
</organism>
<feature type="region of interest" description="Disordered" evidence="1">
    <location>
        <begin position="346"/>
        <end position="369"/>
    </location>
</feature>
<gene>
    <name evidence="3" type="ORF">Poli38472_007735</name>
</gene>
<feature type="compositionally biased region" description="Polar residues" evidence="1">
    <location>
        <begin position="272"/>
        <end position="291"/>
    </location>
</feature>
<evidence type="ECO:0000313" key="3">
    <source>
        <dbReference type="EMBL" id="TMW68063.1"/>
    </source>
</evidence>
<reference evidence="3" key="1">
    <citation type="submission" date="2019-03" db="EMBL/GenBank/DDBJ databases">
        <title>Long read genome sequence of the mycoparasitic Pythium oligandrum ATCC 38472 isolated from sugarbeet rhizosphere.</title>
        <authorList>
            <person name="Gaulin E."/>
        </authorList>
    </citation>
    <scope>NUCLEOTIDE SEQUENCE</scope>
    <source>
        <strain evidence="3">ATCC 38472_TT</strain>
    </source>
</reference>
<dbReference type="PROSITE" id="PS50828">
    <property type="entry name" value="SMR"/>
    <property type="match status" value="1"/>
</dbReference>
<evidence type="ECO:0000259" key="2">
    <source>
        <dbReference type="PROSITE" id="PS50828"/>
    </source>
</evidence>
<feature type="domain" description="Smr" evidence="2">
    <location>
        <begin position="454"/>
        <end position="528"/>
    </location>
</feature>
<dbReference type="InterPro" id="IPR002625">
    <property type="entry name" value="Smr_dom"/>
</dbReference>
<dbReference type="AlphaFoldDB" id="A0A8K1CTM0"/>
<proteinExistence type="predicted"/>
<dbReference type="GO" id="GO:0004519">
    <property type="term" value="F:endonuclease activity"/>
    <property type="evidence" value="ECO:0007669"/>
    <property type="project" value="TreeGrafter"/>
</dbReference>
<feature type="compositionally biased region" description="Acidic residues" evidence="1">
    <location>
        <begin position="357"/>
        <end position="366"/>
    </location>
</feature>
<dbReference type="OrthoDB" id="3231855at2759"/>
<dbReference type="GO" id="GO:0005634">
    <property type="term" value="C:nucleus"/>
    <property type="evidence" value="ECO:0007669"/>
    <property type="project" value="TreeGrafter"/>
</dbReference>
<evidence type="ECO:0000256" key="1">
    <source>
        <dbReference type="SAM" id="MobiDB-lite"/>
    </source>
</evidence>
<dbReference type="SMART" id="SM00463">
    <property type="entry name" value="SMR"/>
    <property type="match status" value="1"/>
</dbReference>
<feature type="region of interest" description="Disordered" evidence="1">
    <location>
        <begin position="259"/>
        <end position="298"/>
    </location>
</feature>
<dbReference type="Gene3D" id="3.30.1370.110">
    <property type="match status" value="1"/>
</dbReference>
<dbReference type="CDD" id="cd14279">
    <property type="entry name" value="CUE"/>
    <property type="match status" value="1"/>
</dbReference>